<feature type="region of interest" description="Disordered" evidence="1">
    <location>
        <begin position="572"/>
        <end position="755"/>
    </location>
</feature>
<organism evidence="2 3">
    <name type="scientific">Trypanosoma brucei equiperdum</name>
    <dbReference type="NCBI Taxonomy" id="630700"/>
    <lineage>
        <taxon>Eukaryota</taxon>
        <taxon>Discoba</taxon>
        <taxon>Euglenozoa</taxon>
        <taxon>Kinetoplastea</taxon>
        <taxon>Metakinetoplastina</taxon>
        <taxon>Trypanosomatida</taxon>
        <taxon>Trypanosomatidae</taxon>
        <taxon>Trypanosoma</taxon>
    </lineage>
</organism>
<accession>A0A3L6LAY6</accession>
<feature type="compositionally biased region" description="Low complexity" evidence="1">
    <location>
        <begin position="1620"/>
        <end position="1649"/>
    </location>
</feature>
<dbReference type="Proteomes" id="UP000266743">
    <property type="component" value="Chromosome 3"/>
</dbReference>
<feature type="compositionally biased region" description="Basic and acidic residues" evidence="1">
    <location>
        <begin position="676"/>
        <end position="698"/>
    </location>
</feature>
<feature type="region of interest" description="Disordered" evidence="1">
    <location>
        <begin position="315"/>
        <end position="339"/>
    </location>
</feature>
<feature type="compositionally biased region" description="Basic and acidic residues" evidence="1">
    <location>
        <begin position="380"/>
        <end position="394"/>
    </location>
</feature>
<feature type="compositionally biased region" description="Basic and acidic residues" evidence="1">
    <location>
        <begin position="1065"/>
        <end position="1083"/>
    </location>
</feature>
<evidence type="ECO:0000313" key="3">
    <source>
        <dbReference type="Proteomes" id="UP000266743"/>
    </source>
</evidence>
<reference evidence="2 3" key="1">
    <citation type="submission" date="2018-09" db="EMBL/GenBank/DDBJ databases">
        <title>whole genome sequence of T. equiperdum IVM-t1 strain.</title>
        <authorList>
            <person name="Suganuma K."/>
        </authorList>
    </citation>
    <scope>NUCLEOTIDE SEQUENCE [LARGE SCALE GENOMIC DNA]</scope>
    <source>
        <strain evidence="2 3">IVM-t1</strain>
    </source>
</reference>
<protein>
    <submittedName>
        <fullName evidence="2">Uncharacterized protein</fullName>
    </submittedName>
</protein>
<feature type="region of interest" description="Disordered" evidence="1">
    <location>
        <begin position="1583"/>
        <end position="1694"/>
    </location>
</feature>
<gene>
    <name evidence="2" type="ORF">DPX39_030026300</name>
</gene>
<comment type="caution">
    <text evidence="2">The sequence shown here is derived from an EMBL/GenBank/DDBJ whole genome shotgun (WGS) entry which is preliminary data.</text>
</comment>
<evidence type="ECO:0000313" key="2">
    <source>
        <dbReference type="EMBL" id="RHW73823.1"/>
    </source>
</evidence>
<feature type="region of interest" description="Disordered" evidence="1">
    <location>
        <begin position="1065"/>
        <end position="1094"/>
    </location>
</feature>
<feature type="compositionally biased region" description="Polar residues" evidence="1">
    <location>
        <begin position="1583"/>
        <end position="1599"/>
    </location>
</feature>
<feature type="region of interest" description="Disordered" evidence="1">
    <location>
        <begin position="379"/>
        <end position="399"/>
    </location>
</feature>
<sequence>MSLTIPIRTEKPTLLYKHMRPSTSVATTVPSFVRGAVSETAAASRREVLQEFHSFEMIADADGHLQSDAGLVFSDGDGSFTAGHDHDDVDDETAEREFQSHWKDSLHRTREELKGQTIHPDTYRINDIWREVAREEKLRGDDEALLTGKEVLTPSRLLSPPLGNAPDHDSPEAILDDLGRLKLRMERIKNRQGRRVRKAHSIIGIHEAGSGVEDSSSSAGESDFDPDRYVAPILHGSAAARGNDVLLLEAQQRGTSSDNLRDIFPDSESVKEAMRLLDYSVQSDCPDVVACIHRCQEAQRIHCPKNEIPVFTGKKGSTVRGEAAPPVVSPPPRAAKAKPPSVEELARLVAGSLPTIPRELIEELQDQRRLLERLSAAQEESLRRHSKEQQEAARRRLMAPRPDPLFNLYVPEAMQVPELHHTTGMVQRTEQQQHQQLRRSPQRSIPPVITIMSNQPEPPIPPPRPIPPPHVIKEELQRVHQQYERILRDERRAWTELVQNQKDAFEREKKAAAEAMHNFTMNQQRVNAEETKRIIAAQEVRQQRMQHASQLQQQRAMQQMVSKVLCETGTRTPVSKVSPFQGRNQPSKARRGGLPARKVGRRQPPEKSVARNKPGTSAEPSGGEGAQSTTKGPFKVVLLPGEGEGATTTSPSPSPQAGEKARTEEVVVLSDDEGGEAAKDFCDPESGKRGSVSKDRRASGSLPASAKMRGVAVKRGSGLSSGGTAKGRATSASQSKRNSAASPRGNGSQPSLSATQENIGSVVPSYAFDVKNAQINRAREFENTEEIALASSFPSLRDDLPDTVRLEGGLTRTFEDAAAAAAIGDSRGCGRREAEAMFMRSVVLLGDNLTPDELARKRMVQNAFDVNLHVPPPTNNVEGGLERPCDAYFYGVERDELTPRRRAELRAVEAQSLLEARRRLERIKELSIGGNKRKFGEPSTSFEEGVGERFERRLCELISSDVIRCVIEEGVEGDLFGELMQLLESDLVRAEIHRILENDRAASDEEPGDITQLQMVETVKGLRNRYGSFGAPAFESVSREETLLHHIQEELVRVIADAVEGAEKDSVEEECGIRNDESAEEGKAGATPSVGSPSLHSVHAQLEGVMTQESPQWVHEIIRAGDDPLRSPSAEMETTSAHLQPQLKQQQDVGGVTGVDFVTPSAATLSNVAVAVEGAIGDPAVISDGAVGGNTIRIVLDVAPVTQLLTTARLLPQAAEQLHEGMQQWRQMTEGPGPMTEDPRLPCSTEETLPRLELPDLQSSGLGGTVTQVAVLDVPPLRQEIPAPNVPEETVPPLPLLLPISSAPPHLPVSGEPQLVHRAIHEEQLAEARRLCEEGEYHRRQLVCEQEEMMRYSFVMMWDWEHEHIVRVEKEKKQQQHILESMLNERLAAQRQSPVMSEVVRHTRVERSHSLPAAPADVSYASAGDDPAKAAPSTGIRDPITKFIFEWMREFDPRKTEKTFGEKLREASMAAEGRQPTYPKQRVGIAVTDGRATATTDDDDEDSTEPVERDVRRRLLMEIDAADSSSWFSSAHTSSLTEGGTPQFTRRRGTVPTANVAAAARPIVSLLGEGCCDVYRHFHNAEGSSSKTTETTRYSSSFHLEQEPVSKQHRHHMPKPSSPAGTSTTKTESTSTSANTAKTTKLTSSGSGSEHLEDTAPATHLHETLRRHLNYEQPLDHRRDYVPEDLRKRPAKRK</sequence>
<name>A0A3L6LAY6_9TRYP</name>
<feature type="compositionally biased region" description="Basic and acidic residues" evidence="1">
    <location>
        <begin position="1650"/>
        <end position="1688"/>
    </location>
</feature>
<feature type="region of interest" description="Disordered" evidence="1">
    <location>
        <begin position="1406"/>
        <end position="1435"/>
    </location>
</feature>
<proteinExistence type="predicted"/>
<evidence type="ECO:0000256" key="1">
    <source>
        <dbReference type="SAM" id="MobiDB-lite"/>
    </source>
</evidence>
<dbReference type="EMBL" id="QSBY01000003">
    <property type="protein sequence ID" value="RHW73823.1"/>
    <property type="molecule type" value="Genomic_DNA"/>
</dbReference>
<feature type="compositionally biased region" description="Polar residues" evidence="1">
    <location>
        <begin position="730"/>
        <end position="755"/>
    </location>
</feature>